<comment type="similarity">
    <text evidence="1 4">Belongs to the pseudouridine synthase RsuA family.</text>
</comment>
<keyword evidence="3" id="KW-0694">RNA-binding</keyword>
<dbReference type="Gene3D" id="3.10.290.10">
    <property type="entry name" value="RNA-binding S4 domain"/>
    <property type="match status" value="1"/>
</dbReference>
<dbReference type="Gene3D" id="3.30.70.1560">
    <property type="entry name" value="Alpha-L RNA-binding motif"/>
    <property type="match status" value="1"/>
</dbReference>
<dbReference type="InterPro" id="IPR006145">
    <property type="entry name" value="PsdUridine_synth_RsuA/RluA"/>
</dbReference>
<dbReference type="InterPro" id="IPR020103">
    <property type="entry name" value="PsdUridine_synth_cat_dom_sf"/>
</dbReference>
<dbReference type="EMBL" id="DVKS01000011">
    <property type="protein sequence ID" value="HIT40567.1"/>
    <property type="molecule type" value="Genomic_DNA"/>
</dbReference>
<dbReference type="InterPro" id="IPR020094">
    <property type="entry name" value="TruA/RsuA/RluB/E/F_N"/>
</dbReference>
<dbReference type="AlphaFoldDB" id="A0A9D1GHF3"/>
<proteinExistence type="inferred from homology"/>
<dbReference type="Pfam" id="PF00849">
    <property type="entry name" value="PseudoU_synth_2"/>
    <property type="match status" value="1"/>
</dbReference>
<sequence>MNREEWIRLNKYLADMGVCSRREADRLIEGGEVTVDGKCAVPGQKIRPEQKVVCCGKIISGKDGKGRAQPVWLVVNKPRGIVCTTSHKDRAETIVDMVKYPSRVYPVGRLDKDSEGLILMTNQGDLVNKIMRSGNAHEKEYLVSVDRPVTKEFCRAMEKGIWLEELKQTTRPCRLKQEGEKSFRIILTQGLNRQIRRMCQALGYQVVRLKRVRIMNIHLGSLKTGAWRKMTQEEYREMTRLLKESGATNQPYRSRMENGRERNKEADYE</sequence>
<dbReference type="Gene3D" id="3.30.70.580">
    <property type="entry name" value="Pseudouridine synthase I, catalytic domain, N-terminal subdomain"/>
    <property type="match status" value="1"/>
</dbReference>
<dbReference type="CDD" id="cd00165">
    <property type="entry name" value="S4"/>
    <property type="match status" value="1"/>
</dbReference>
<dbReference type="InterPro" id="IPR050343">
    <property type="entry name" value="RsuA_PseudoU_synthase"/>
</dbReference>
<evidence type="ECO:0000259" key="6">
    <source>
        <dbReference type="SMART" id="SM00363"/>
    </source>
</evidence>
<gene>
    <name evidence="7" type="ORF">IAB60_00450</name>
</gene>
<dbReference type="GO" id="GO:0000455">
    <property type="term" value="P:enzyme-directed rRNA pseudouridine synthesis"/>
    <property type="evidence" value="ECO:0007669"/>
    <property type="project" value="UniProtKB-ARBA"/>
</dbReference>
<dbReference type="SUPFAM" id="SSF55174">
    <property type="entry name" value="Alpha-L RNA-binding motif"/>
    <property type="match status" value="1"/>
</dbReference>
<feature type="compositionally biased region" description="Basic and acidic residues" evidence="5">
    <location>
        <begin position="254"/>
        <end position="269"/>
    </location>
</feature>
<dbReference type="InterPro" id="IPR000748">
    <property type="entry name" value="PsdUridine_synth_RsuA/RluB/E/F"/>
</dbReference>
<dbReference type="PANTHER" id="PTHR47683:SF2">
    <property type="entry name" value="RNA-BINDING S4 DOMAIN-CONTAINING PROTEIN"/>
    <property type="match status" value="1"/>
</dbReference>
<dbReference type="FunFam" id="3.30.70.1560:FF:000002">
    <property type="entry name" value="Pseudouridine synthase"/>
    <property type="match status" value="1"/>
</dbReference>
<dbReference type="Pfam" id="PF01479">
    <property type="entry name" value="S4"/>
    <property type="match status" value="1"/>
</dbReference>
<evidence type="ECO:0000313" key="7">
    <source>
        <dbReference type="EMBL" id="HIT40567.1"/>
    </source>
</evidence>
<dbReference type="PANTHER" id="PTHR47683">
    <property type="entry name" value="PSEUDOURIDINE SYNTHASE FAMILY PROTEIN-RELATED"/>
    <property type="match status" value="1"/>
</dbReference>
<organism evidence="7 8">
    <name type="scientific">Candidatus Caccovicinus merdipullorum</name>
    <dbReference type="NCBI Taxonomy" id="2840724"/>
    <lineage>
        <taxon>Bacteria</taxon>
        <taxon>Bacillati</taxon>
        <taxon>Bacillota</taxon>
        <taxon>Clostridia</taxon>
        <taxon>Eubacteriales</taxon>
        <taxon>Candidatus Caccovicinus</taxon>
    </lineage>
</organism>
<dbReference type="InterPro" id="IPR002942">
    <property type="entry name" value="S4_RNA-bd"/>
</dbReference>
<dbReference type="EC" id="5.4.99.-" evidence="4"/>
<dbReference type="InterPro" id="IPR036986">
    <property type="entry name" value="S4_RNA-bd_sf"/>
</dbReference>
<dbReference type="PROSITE" id="PS50889">
    <property type="entry name" value="S4"/>
    <property type="match status" value="1"/>
</dbReference>
<dbReference type="GO" id="GO:0120159">
    <property type="term" value="F:rRNA pseudouridine synthase activity"/>
    <property type="evidence" value="ECO:0007669"/>
    <property type="project" value="UniProtKB-ARBA"/>
</dbReference>
<evidence type="ECO:0000256" key="2">
    <source>
        <dbReference type="ARBA" id="ARBA00023235"/>
    </source>
</evidence>
<dbReference type="SMART" id="SM00363">
    <property type="entry name" value="S4"/>
    <property type="match status" value="1"/>
</dbReference>
<accession>A0A9D1GHF3</accession>
<evidence type="ECO:0000313" key="8">
    <source>
        <dbReference type="Proteomes" id="UP000886860"/>
    </source>
</evidence>
<dbReference type="NCBIfam" id="TIGR00093">
    <property type="entry name" value="pseudouridine synthase"/>
    <property type="match status" value="1"/>
</dbReference>
<evidence type="ECO:0000256" key="1">
    <source>
        <dbReference type="ARBA" id="ARBA00008348"/>
    </source>
</evidence>
<dbReference type="InterPro" id="IPR042092">
    <property type="entry name" value="PsdUridine_s_RsuA/RluB/E/F_cat"/>
</dbReference>
<evidence type="ECO:0000256" key="5">
    <source>
        <dbReference type="SAM" id="MobiDB-lite"/>
    </source>
</evidence>
<dbReference type="Proteomes" id="UP000886860">
    <property type="component" value="Unassembled WGS sequence"/>
</dbReference>
<dbReference type="GO" id="GO:0003723">
    <property type="term" value="F:RNA binding"/>
    <property type="evidence" value="ECO:0007669"/>
    <property type="project" value="UniProtKB-KW"/>
</dbReference>
<evidence type="ECO:0000256" key="4">
    <source>
        <dbReference type="RuleBase" id="RU003887"/>
    </source>
</evidence>
<comment type="caution">
    <text evidence="7">The sequence shown here is derived from an EMBL/GenBank/DDBJ whole genome shotgun (WGS) entry which is preliminary data.</text>
</comment>
<feature type="domain" description="RNA-binding S4" evidence="6">
    <location>
        <begin position="7"/>
        <end position="67"/>
    </location>
</feature>
<name>A0A9D1GHF3_9FIRM</name>
<dbReference type="PROSITE" id="PS01149">
    <property type="entry name" value="PSI_RSU"/>
    <property type="match status" value="1"/>
</dbReference>
<reference evidence="7" key="1">
    <citation type="submission" date="2020-10" db="EMBL/GenBank/DDBJ databases">
        <authorList>
            <person name="Gilroy R."/>
        </authorList>
    </citation>
    <scope>NUCLEOTIDE SEQUENCE</scope>
    <source>
        <strain evidence="7">CHK123-3438</strain>
    </source>
</reference>
<evidence type="ECO:0000256" key="3">
    <source>
        <dbReference type="PROSITE-ProRule" id="PRU00182"/>
    </source>
</evidence>
<dbReference type="FunFam" id="3.10.290.10:FF:000003">
    <property type="entry name" value="Pseudouridine synthase"/>
    <property type="match status" value="1"/>
</dbReference>
<protein>
    <recommendedName>
        <fullName evidence="4">Pseudouridine synthase</fullName>
        <ecNumber evidence="4">5.4.99.-</ecNumber>
    </recommendedName>
</protein>
<dbReference type="SUPFAM" id="SSF55120">
    <property type="entry name" value="Pseudouridine synthase"/>
    <property type="match status" value="1"/>
</dbReference>
<dbReference type="InterPro" id="IPR018496">
    <property type="entry name" value="PsdUridine_synth_RsuA/RluB_CS"/>
</dbReference>
<feature type="region of interest" description="Disordered" evidence="5">
    <location>
        <begin position="241"/>
        <end position="269"/>
    </location>
</feature>
<keyword evidence="2 4" id="KW-0413">Isomerase</keyword>
<reference evidence="7" key="2">
    <citation type="journal article" date="2021" name="PeerJ">
        <title>Extensive microbial diversity within the chicken gut microbiome revealed by metagenomics and culture.</title>
        <authorList>
            <person name="Gilroy R."/>
            <person name="Ravi A."/>
            <person name="Getino M."/>
            <person name="Pursley I."/>
            <person name="Horton D.L."/>
            <person name="Alikhan N.F."/>
            <person name="Baker D."/>
            <person name="Gharbi K."/>
            <person name="Hall N."/>
            <person name="Watson M."/>
            <person name="Adriaenssens E.M."/>
            <person name="Foster-Nyarko E."/>
            <person name="Jarju S."/>
            <person name="Secka A."/>
            <person name="Antonio M."/>
            <person name="Oren A."/>
            <person name="Chaudhuri R.R."/>
            <person name="La Ragione R."/>
            <person name="Hildebrand F."/>
            <person name="Pallen M.J."/>
        </authorList>
    </citation>
    <scope>NUCLEOTIDE SEQUENCE</scope>
    <source>
        <strain evidence="7">CHK123-3438</strain>
    </source>
</reference>